<gene>
    <name evidence="2" type="ordered locus">Weevi_0152</name>
</gene>
<protein>
    <submittedName>
        <fullName evidence="2">Uncharacterized protein</fullName>
    </submittedName>
</protein>
<reference evidence="3" key="2">
    <citation type="journal article" date="2011" name="Stand. Genomic Sci.">
        <title>Complete genome sequence of Weeksella virosa type strain (9751T).</title>
        <authorList>
            <person name="Lang E."/>
            <person name="Teshima H."/>
            <person name="Lucas S."/>
            <person name="Lapidus A."/>
            <person name="Hammon N."/>
            <person name="Deshpande S."/>
            <person name="Nolan M."/>
            <person name="Cheng J."/>
            <person name="Pitluck S."/>
            <person name="Liolios K."/>
            <person name="Pagani I."/>
            <person name="Mikhailova N."/>
            <person name="Ivanova N."/>
            <person name="Mavromatis K."/>
            <person name="Pati A."/>
            <person name="Tapia R."/>
            <person name="Han C."/>
            <person name="Goodwin L."/>
            <person name="Chen A."/>
            <person name="Palaniappan K."/>
            <person name="Land M."/>
            <person name="Hauser L."/>
            <person name="Chang Y."/>
            <person name="Jeffries C."/>
            <person name="Brambilla E."/>
            <person name="Kopitz M."/>
            <person name="Rohde M."/>
            <person name="Goker M."/>
            <person name="Tindall B."/>
            <person name="Detter J."/>
            <person name="Woyke T."/>
            <person name="Bristow J."/>
            <person name="Eisen J."/>
            <person name="Markowitz V."/>
            <person name="Hugenholtz P."/>
            <person name="Klenk H."/>
            <person name="Kyrpides N."/>
        </authorList>
    </citation>
    <scope>NUCLEOTIDE SEQUENCE [LARGE SCALE GENOMIC DNA]</scope>
    <source>
        <strain evidence="3">ATCC 43766 / DSM 16922 / JCM 21250 / NBRC 16016 / NCTC 11634 / CL345/78</strain>
    </source>
</reference>
<dbReference type="HOGENOM" id="CLU_1299302_0_0_10"/>
<evidence type="ECO:0000313" key="3">
    <source>
        <dbReference type="Proteomes" id="UP000008641"/>
    </source>
</evidence>
<organism evidence="2 3">
    <name type="scientific">Weeksella virosa (strain ATCC 43766 / DSM 16922 / JCM 21250 / CCUG 30538 / CDC 9751 / IAM 14551 / NBRC 16016 / NCTC 11634 / CL345/78)</name>
    <dbReference type="NCBI Taxonomy" id="865938"/>
    <lineage>
        <taxon>Bacteria</taxon>
        <taxon>Pseudomonadati</taxon>
        <taxon>Bacteroidota</taxon>
        <taxon>Flavobacteriia</taxon>
        <taxon>Flavobacteriales</taxon>
        <taxon>Weeksellaceae</taxon>
        <taxon>Weeksella</taxon>
    </lineage>
</organism>
<keyword evidence="3" id="KW-1185">Reference proteome</keyword>
<dbReference type="RefSeq" id="WP_013597268.1">
    <property type="nucleotide sequence ID" value="NC_015144.1"/>
</dbReference>
<keyword evidence="1" id="KW-0812">Transmembrane</keyword>
<name>F0NXA2_WEEVC</name>
<accession>F0NXA2</accession>
<feature type="transmembrane region" description="Helical" evidence="1">
    <location>
        <begin position="29"/>
        <end position="49"/>
    </location>
</feature>
<sequence length="212" mass="24665">MKKQRFLFLSVIVLTLLLALFVNFSGFIFAIALLILITLFSLILIIKLIKGKQIKRLLKFTVTYSLIFIFGIIINLFIPYEKVSLGEDATLSQEIQQIYKSDQSDRKLLKTYLIPENKKEVIERDNLRLEKAKNIYLDYTNGKEQLNNQDKFNLAMILHHGKTKEDFEIAHNLAKQVANSDNKIQNAEWLEKATYDRLQLSQGKPQKYGTQH</sequence>
<evidence type="ECO:0000313" key="2">
    <source>
        <dbReference type="EMBL" id="ADX66876.1"/>
    </source>
</evidence>
<dbReference type="Proteomes" id="UP000008641">
    <property type="component" value="Chromosome"/>
</dbReference>
<evidence type="ECO:0000256" key="1">
    <source>
        <dbReference type="SAM" id="Phobius"/>
    </source>
</evidence>
<reference evidence="2 3" key="1">
    <citation type="journal article" date="2011" name="Stand. Genomic Sci.">
        <title>Complete genome sequence of Weeksella virosa type strain (9751).</title>
        <authorList>
            <person name="Lang E."/>
            <person name="Teshima H."/>
            <person name="Lucas S."/>
            <person name="Lapidus A."/>
            <person name="Hammon N."/>
            <person name="Deshpande S."/>
            <person name="Nolan M."/>
            <person name="Cheng J.F."/>
            <person name="Pitluck S."/>
            <person name="Liolios K."/>
            <person name="Pagani I."/>
            <person name="Mikhailova N."/>
            <person name="Ivanova N."/>
            <person name="Mavromatis K."/>
            <person name="Pati A."/>
            <person name="Tapia R."/>
            <person name="Han C."/>
            <person name="Goodwin L."/>
            <person name="Chen A."/>
            <person name="Palaniappan K."/>
            <person name="Land M."/>
            <person name="Hauser L."/>
            <person name="Chang Y.J."/>
            <person name="Jeffries C.D."/>
            <person name="Brambilla E.M."/>
            <person name="Kopitz M."/>
            <person name="Rohde M."/>
            <person name="Goker M."/>
            <person name="Tindall B.J."/>
            <person name="Detter J.C."/>
            <person name="Woyke T."/>
            <person name="Bristow J."/>
            <person name="Eisen J.A."/>
            <person name="Markowitz V."/>
            <person name="Hugenholtz P."/>
            <person name="Klenk H.P."/>
            <person name="Kyrpides N.C."/>
        </authorList>
    </citation>
    <scope>NUCLEOTIDE SEQUENCE [LARGE SCALE GENOMIC DNA]</scope>
    <source>
        <strain evidence="3">ATCC 43766 / DSM 16922 / JCM 21250 / NBRC 16016 / NCTC 11634 / CL345/78</strain>
    </source>
</reference>
<dbReference type="EMBL" id="CP002455">
    <property type="protein sequence ID" value="ADX66876.1"/>
    <property type="molecule type" value="Genomic_DNA"/>
</dbReference>
<keyword evidence="1" id="KW-1133">Transmembrane helix</keyword>
<dbReference type="AlphaFoldDB" id="F0NXA2"/>
<keyword evidence="1" id="KW-0472">Membrane</keyword>
<dbReference type="STRING" id="865938.Weevi_0152"/>
<feature type="transmembrane region" description="Helical" evidence="1">
    <location>
        <begin position="61"/>
        <end position="80"/>
    </location>
</feature>
<proteinExistence type="predicted"/>
<dbReference type="KEGG" id="wvi:Weevi_0152"/>
<dbReference type="OrthoDB" id="2989458at2"/>